<dbReference type="NCBIfam" id="NF009896">
    <property type="entry name" value="PRK13356.1"/>
    <property type="match status" value="1"/>
</dbReference>
<gene>
    <name evidence="2" type="ORF">METZ01_LOCUS96776</name>
</gene>
<dbReference type="InterPro" id="IPR050571">
    <property type="entry name" value="Class-IV_PLP-Dep_Aminotrnsfr"/>
</dbReference>
<protein>
    <recommendedName>
        <fullName evidence="3">Branched-chain-amino-acid aminotransferase</fullName>
    </recommendedName>
</protein>
<dbReference type="Gene3D" id="3.30.470.10">
    <property type="match status" value="1"/>
</dbReference>
<accession>A0A381VUH9</accession>
<dbReference type="AlphaFoldDB" id="A0A381VUH9"/>
<dbReference type="PANTHER" id="PTHR42743">
    <property type="entry name" value="AMINO-ACID AMINOTRANSFERASE"/>
    <property type="match status" value="1"/>
</dbReference>
<dbReference type="SUPFAM" id="SSF56752">
    <property type="entry name" value="D-aminoacid aminotransferase-like PLP-dependent enzymes"/>
    <property type="match status" value="1"/>
</dbReference>
<dbReference type="GO" id="GO:0046394">
    <property type="term" value="P:carboxylic acid biosynthetic process"/>
    <property type="evidence" value="ECO:0007669"/>
    <property type="project" value="UniProtKB-ARBA"/>
</dbReference>
<dbReference type="InterPro" id="IPR043131">
    <property type="entry name" value="BCAT-like_N"/>
</dbReference>
<dbReference type="Gene3D" id="3.20.10.10">
    <property type="entry name" value="D-amino Acid Aminotransferase, subunit A, domain 2"/>
    <property type="match status" value="1"/>
</dbReference>
<feature type="non-terminal residue" evidence="2">
    <location>
        <position position="229"/>
    </location>
</feature>
<evidence type="ECO:0008006" key="3">
    <source>
        <dbReference type="Google" id="ProtNLM"/>
    </source>
</evidence>
<name>A0A381VUH9_9ZZZZ</name>
<proteinExistence type="inferred from homology"/>
<comment type="similarity">
    <text evidence="1">Belongs to the class-IV pyridoxal-phosphate-dependent aminotransferase family.</text>
</comment>
<dbReference type="EMBL" id="UINC01009817">
    <property type="protein sequence ID" value="SVA43922.1"/>
    <property type="molecule type" value="Genomic_DNA"/>
</dbReference>
<sequence length="229" mass="25244">MDAVFFHDGKWYDEQPLLIGPMNHAFWMSSVVFDGARGMGGLVPDVEEHSARLINSANNMMLEPDMEAGEIAELCREGVRRLPKDIECYIRPMYFAREGFLVPEADSTEFVLAVYDNPIPPEGPFKVCMSSRRRPARDMAPTTAKASCLYPNTSLALADAAKRGFDNAVVLDPNGNVAEFLSANLWIVRDGVAFTPAINGTFLNGVTRQRTIELLRADGVDVVEGTLTI</sequence>
<dbReference type="Pfam" id="PF01063">
    <property type="entry name" value="Aminotran_4"/>
    <property type="match status" value="1"/>
</dbReference>
<dbReference type="InterPro" id="IPR036038">
    <property type="entry name" value="Aminotransferase-like"/>
</dbReference>
<dbReference type="InterPro" id="IPR001544">
    <property type="entry name" value="Aminotrans_IV"/>
</dbReference>
<evidence type="ECO:0000256" key="1">
    <source>
        <dbReference type="ARBA" id="ARBA00009320"/>
    </source>
</evidence>
<dbReference type="GO" id="GO:0003824">
    <property type="term" value="F:catalytic activity"/>
    <property type="evidence" value="ECO:0007669"/>
    <property type="project" value="InterPro"/>
</dbReference>
<dbReference type="InterPro" id="IPR043132">
    <property type="entry name" value="BCAT-like_C"/>
</dbReference>
<dbReference type="GO" id="GO:0005829">
    <property type="term" value="C:cytosol"/>
    <property type="evidence" value="ECO:0007669"/>
    <property type="project" value="TreeGrafter"/>
</dbReference>
<reference evidence="2" key="1">
    <citation type="submission" date="2018-05" db="EMBL/GenBank/DDBJ databases">
        <authorList>
            <person name="Lanie J.A."/>
            <person name="Ng W.-L."/>
            <person name="Kazmierczak K.M."/>
            <person name="Andrzejewski T.M."/>
            <person name="Davidsen T.M."/>
            <person name="Wayne K.J."/>
            <person name="Tettelin H."/>
            <person name="Glass J.I."/>
            <person name="Rusch D."/>
            <person name="Podicherti R."/>
            <person name="Tsui H.-C.T."/>
            <person name="Winkler M.E."/>
        </authorList>
    </citation>
    <scope>NUCLEOTIDE SEQUENCE</scope>
</reference>
<organism evidence="2">
    <name type="scientific">marine metagenome</name>
    <dbReference type="NCBI Taxonomy" id="408172"/>
    <lineage>
        <taxon>unclassified sequences</taxon>
        <taxon>metagenomes</taxon>
        <taxon>ecological metagenomes</taxon>
    </lineage>
</organism>
<evidence type="ECO:0000313" key="2">
    <source>
        <dbReference type="EMBL" id="SVA43922.1"/>
    </source>
</evidence>
<dbReference type="PANTHER" id="PTHR42743:SF11">
    <property type="entry name" value="AMINODEOXYCHORISMATE LYASE"/>
    <property type="match status" value="1"/>
</dbReference>